<feature type="domain" description="Xylose isomerase-like TIM barrel" evidence="2">
    <location>
        <begin position="59"/>
        <end position="274"/>
    </location>
</feature>
<feature type="signal peptide" evidence="1">
    <location>
        <begin position="1"/>
        <end position="30"/>
    </location>
</feature>
<dbReference type="InterPro" id="IPR013022">
    <property type="entry name" value="Xyl_isomerase-like_TIM-brl"/>
</dbReference>
<keyword evidence="4" id="KW-1185">Reference proteome</keyword>
<evidence type="ECO:0000313" key="4">
    <source>
        <dbReference type="Proteomes" id="UP000316598"/>
    </source>
</evidence>
<accession>A0A5C5WPQ3</accession>
<dbReference type="EMBL" id="SJPI01000001">
    <property type="protein sequence ID" value="TWT52547.1"/>
    <property type="molecule type" value="Genomic_DNA"/>
</dbReference>
<dbReference type="SUPFAM" id="SSF51658">
    <property type="entry name" value="Xylose isomerase-like"/>
    <property type="match status" value="1"/>
</dbReference>
<dbReference type="OrthoDB" id="244362at2"/>
<name>A0A5C5WPQ3_9BACT</name>
<feature type="chain" id="PRO_5023037029" evidence="1">
    <location>
        <begin position="31"/>
        <end position="310"/>
    </location>
</feature>
<evidence type="ECO:0000313" key="3">
    <source>
        <dbReference type="EMBL" id="TWT52547.1"/>
    </source>
</evidence>
<keyword evidence="3" id="KW-0413">Isomerase</keyword>
<dbReference type="InterPro" id="IPR036237">
    <property type="entry name" value="Xyl_isomerase-like_sf"/>
</dbReference>
<dbReference type="PANTHER" id="PTHR12110">
    <property type="entry name" value="HYDROXYPYRUVATE ISOMERASE"/>
    <property type="match status" value="1"/>
</dbReference>
<gene>
    <name evidence="3" type="ORF">Pla22_01710</name>
</gene>
<dbReference type="InterPro" id="IPR050312">
    <property type="entry name" value="IolE/XylAMocC-like"/>
</dbReference>
<protein>
    <submittedName>
        <fullName evidence="3">Xylose isomerase-like TIM barrel</fullName>
    </submittedName>
</protein>
<evidence type="ECO:0000256" key="1">
    <source>
        <dbReference type="SAM" id="SignalP"/>
    </source>
</evidence>
<sequence length="310" mass="33945" precursor="true">MPRLSVSRRAFSALATAASVNALMPESGFAADDSKPFGLKYLVGSCMYGYQDVAKILPEVRKTGANAIDIWPKVHGNQREQMDDLGEEKFAALLQDNNVQLGCITQYKLGPFGLQDEMRMASRFGCQTIVTGGSGPVGLTGSELKSAVAMFVEQLKPHLAIAEETGVTIAIENHGNNLIDSPDSLKWLSELRPSKHLGIALAPYHLPQDAKLLAELIKSLGDSLEVFYAWQHGLGCTQKLPKEQELLQMPGRGDLDFDPILHSLKDIRFSGWTEIFMHPVPRGVPILEATADVTSEINRSRAYLESLLAE</sequence>
<dbReference type="AlphaFoldDB" id="A0A5C5WPQ3"/>
<dbReference type="Gene3D" id="3.20.20.150">
    <property type="entry name" value="Divalent-metal-dependent TIM barrel enzymes"/>
    <property type="match status" value="1"/>
</dbReference>
<keyword evidence="1" id="KW-0732">Signal</keyword>
<comment type="caution">
    <text evidence="3">The sequence shown here is derived from an EMBL/GenBank/DDBJ whole genome shotgun (WGS) entry which is preliminary data.</text>
</comment>
<proteinExistence type="predicted"/>
<dbReference type="PANTHER" id="PTHR12110:SF21">
    <property type="entry name" value="XYLOSE ISOMERASE-LIKE TIM BARREL DOMAIN-CONTAINING PROTEIN"/>
    <property type="match status" value="1"/>
</dbReference>
<reference evidence="3 4" key="1">
    <citation type="submission" date="2019-02" db="EMBL/GenBank/DDBJ databases">
        <title>Deep-cultivation of Planctomycetes and their phenomic and genomic characterization uncovers novel biology.</title>
        <authorList>
            <person name="Wiegand S."/>
            <person name="Jogler M."/>
            <person name="Boedeker C."/>
            <person name="Pinto D."/>
            <person name="Vollmers J."/>
            <person name="Rivas-Marin E."/>
            <person name="Kohn T."/>
            <person name="Peeters S.H."/>
            <person name="Heuer A."/>
            <person name="Rast P."/>
            <person name="Oberbeckmann S."/>
            <person name="Bunk B."/>
            <person name="Jeske O."/>
            <person name="Meyerdierks A."/>
            <person name="Storesund J.E."/>
            <person name="Kallscheuer N."/>
            <person name="Luecker S."/>
            <person name="Lage O.M."/>
            <person name="Pohl T."/>
            <person name="Merkel B.J."/>
            <person name="Hornburger P."/>
            <person name="Mueller R.-W."/>
            <person name="Bruemmer F."/>
            <person name="Labrenz M."/>
            <person name="Spormann A.M."/>
            <person name="Op Den Camp H."/>
            <person name="Overmann J."/>
            <person name="Amann R."/>
            <person name="Jetten M.S.M."/>
            <person name="Mascher T."/>
            <person name="Medema M.H."/>
            <person name="Devos D.P."/>
            <person name="Kaster A.-K."/>
            <person name="Ovreas L."/>
            <person name="Rohde M."/>
            <person name="Galperin M.Y."/>
            <person name="Jogler C."/>
        </authorList>
    </citation>
    <scope>NUCLEOTIDE SEQUENCE [LARGE SCALE GENOMIC DNA]</scope>
    <source>
        <strain evidence="3 4">Pla22</strain>
    </source>
</reference>
<dbReference type="Pfam" id="PF01261">
    <property type="entry name" value="AP_endonuc_2"/>
    <property type="match status" value="1"/>
</dbReference>
<organism evidence="3 4">
    <name type="scientific">Rubripirellula amarantea</name>
    <dbReference type="NCBI Taxonomy" id="2527999"/>
    <lineage>
        <taxon>Bacteria</taxon>
        <taxon>Pseudomonadati</taxon>
        <taxon>Planctomycetota</taxon>
        <taxon>Planctomycetia</taxon>
        <taxon>Pirellulales</taxon>
        <taxon>Pirellulaceae</taxon>
        <taxon>Rubripirellula</taxon>
    </lineage>
</organism>
<dbReference type="RefSeq" id="WP_146512898.1">
    <property type="nucleotide sequence ID" value="NZ_SJPI01000001.1"/>
</dbReference>
<evidence type="ECO:0000259" key="2">
    <source>
        <dbReference type="Pfam" id="PF01261"/>
    </source>
</evidence>
<dbReference type="GO" id="GO:0016853">
    <property type="term" value="F:isomerase activity"/>
    <property type="evidence" value="ECO:0007669"/>
    <property type="project" value="UniProtKB-KW"/>
</dbReference>
<dbReference type="Proteomes" id="UP000316598">
    <property type="component" value="Unassembled WGS sequence"/>
</dbReference>